<evidence type="ECO:0000313" key="4">
    <source>
        <dbReference type="Proteomes" id="UP000676649"/>
    </source>
</evidence>
<protein>
    <submittedName>
        <fullName evidence="3">FecR domain-containing protein</fullName>
    </submittedName>
</protein>
<dbReference type="InterPro" id="IPR006860">
    <property type="entry name" value="FecR"/>
</dbReference>
<dbReference type="Pfam" id="PF04773">
    <property type="entry name" value="FecR"/>
    <property type="match status" value="1"/>
</dbReference>
<dbReference type="PANTHER" id="PTHR38731:SF1">
    <property type="entry name" value="FECR PROTEIN DOMAIN-CONTAINING PROTEIN"/>
    <property type="match status" value="1"/>
</dbReference>
<keyword evidence="4" id="KW-1185">Reference proteome</keyword>
<evidence type="ECO:0000256" key="1">
    <source>
        <dbReference type="SAM" id="MobiDB-lite"/>
    </source>
</evidence>
<dbReference type="EMBL" id="CP073754">
    <property type="protein sequence ID" value="QWF69876.1"/>
    <property type="molecule type" value="Genomic_DNA"/>
</dbReference>
<dbReference type="Gene3D" id="2.60.120.1440">
    <property type="match status" value="1"/>
</dbReference>
<name>A0A975R972_9GAMM</name>
<dbReference type="KEGG" id="mpad:KEF85_10945"/>
<dbReference type="Proteomes" id="UP000676649">
    <property type="component" value="Chromosome"/>
</dbReference>
<dbReference type="AlphaFoldDB" id="A0A975R972"/>
<feature type="domain" description="FecR protein" evidence="2">
    <location>
        <begin position="41"/>
        <end position="137"/>
    </location>
</feature>
<accession>A0A975R972</accession>
<gene>
    <name evidence="3" type="ORF">KEF85_10945</name>
</gene>
<evidence type="ECO:0000259" key="2">
    <source>
        <dbReference type="Pfam" id="PF04773"/>
    </source>
</evidence>
<organism evidence="3 4">
    <name type="scientific">Methylomonas paludis</name>
    <dbReference type="NCBI Taxonomy" id="1173101"/>
    <lineage>
        <taxon>Bacteria</taxon>
        <taxon>Pseudomonadati</taxon>
        <taxon>Pseudomonadota</taxon>
        <taxon>Gammaproteobacteria</taxon>
        <taxon>Methylococcales</taxon>
        <taxon>Methylococcaceae</taxon>
        <taxon>Methylomonas</taxon>
    </lineage>
</organism>
<sequence>MPAVANDVVATISDLQGTLSAQHADGNAALLAESSAVFENDVLSTEANSYARLKFIDQSEVVLRPNSSLTIESFKYPNQQAELGSILLRLIKGSLRKITGEIGHKVPDQDQLITPVATIGIRGTHYGLLFCQDDCSEIPTVSGKPLANGLHVDVLEGAIALQNSGGELRVAAGEFAFVADPEHEPAQVSSQQGIQITIPPHIIPDSGHGNRPDPNHHNGQCTIP</sequence>
<dbReference type="PANTHER" id="PTHR38731">
    <property type="entry name" value="LIPL45-RELATED LIPOPROTEIN-RELATED"/>
    <property type="match status" value="1"/>
</dbReference>
<evidence type="ECO:0000313" key="3">
    <source>
        <dbReference type="EMBL" id="QWF69876.1"/>
    </source>
</evidence>
<proteinExistence type="predicted"/>
<reference evidence="3" key="1">
    <citation type="submission" date="2021-04" db="EMBL/GenBank/DDBJ databases">
        <title>Draft genome sequence data of methanotrophic Methylovulum sp. strain S1L and Methylomonas sp. strain S2AM isolated from boreal lake water columns.</title>
        <authorList>
            <person name="Rissanen A.J."/>
            <person name="Mangayil R."/>
            <person name="Svenning M.M."/>
            <person name="Khanongnuch R."/>
        </authorList>
    </citation>
    <scope>NUCLEOTIDE SEQUENCE</scope>
    <source>
        <strain evidence="3">S2AM</strain>
    </source>
</reference>
<dbReference type="RefSeq" id="WP_215580452.1">
    <property type="nucleotide sequence ID" value="NZ_CP073754.1"/>
</dbReference>
<feature type="region of interest" description="Disordered" evidence="1">
    <location>
        <begin position="199"/>
        <end position="224"/>
    </location>
</feature>